<dbReference type="AlphaFoldDB" id="A0AAD5J1H9"/>
<name>A0AAD5J1H9_ACENE</name>
<dbReference type="GO" id="GO:0008270">
    <property type="term" value="F:zinc ion binding"/>
    <property type="evidence" value="ECO:0007669"/>
    <property type="project" value="InterPro"/>
</dbReference>
<protein>
    <recommendedName>
        <fullName evidence="1">Zinc finger PMZ-type domain-containing protein</fullName>
    </recommendedName>
</protein>
<dbReference type="SMART" id="SM00575">
    <property type="entry name" value="ZnF_PMZ"/>
    <property type="match status" value="1"/>
</dbReference>
<reference evidence="2" key="1">
    <citation type="journal article" date="2022" name="Plant J.">
        <title>Strategies of tolerance reflected in two North American maple genomes.</title>
        <authorList>
            <person name="McEvoy S.L."/>
            <person name="Sezen U.U."/>
            <person name="Trouern-Trend A."/>
            <person name="McMahon S.M."/>
            <person name="Schaberg P.G."/>
            <person name="Yang J."/>
            <person name="Wegrzyn J.L."/>
            <person name="Swenson N.G."/>
        </authorList>
    </citation>
    <scope>NUCLEOTIDE SEQUENCE</scope>
    <source>
        <strain evidence="2">91603</strain>
    </source>
</reference>
<dbReference type="PANTHER" id="PTHR31973:SF187">
    <property type="entry name" value="MUTATOR TRANSPOSASE MUDRA PROTEIN"/>
    <property type="match status" value="1"/>
</dbReference>
<gene>
    <name evidence="2" type="ORF">LWI28_024694</name>
</gene>
<organism evidence="2 3">
    <name type="scientific">Acer negundo</name>
    <name type="common">Box elder</name>
    <dbReference type="NCBI Taxonomy" id="4023"/>
    <lineage>
        <taxon>Eukaryota</taxon>
        <taxon>Viridiplantae</taxon>
        <taxon>Streptophyta</taxon>
        <taxon>Embryophyta</taxon>
        <taxon>Tracheophyta</taxon>
        <taxon>Spermatophyta</taxon>
        <taxon>Magnoliopsida</taxon>
        <taxon>eudicotyledons</taxon>
        <taxon>Gunneridae</taxon>
        <taxon>Pentapetalae</taxon>
        <taxon>rosids</taxon>
        <taxon>malvids</taxon>
        <taxon>Sapindales</taxon>
        <taxon>Sapindaceae</taxon>
        <taxon>Hippocastanoideae</taxon>
        <taxon>Acereae</taxon>
        <taxon>Acer</taxon>
    </lineage>
</organism>
<accession>A0AAD5J1H9</accession>
<sequence length="338" mass="38764">MGVNDSVPPLDSSGGRSKYNAKVVQSESKHCTNYNVDCKNVHIVEDDAIDCGTHCRVSSVPSNEQETHRRPLQPHQSHVVDRVVHLLPVHNTTNISLSCITNNVLDADRDNTTYVHTPPDHNPFKHKVQGFDHVSFENITACNQRYYNNAMEIGVDKFTRAYSPKNRYGMMSTQISESLNSVLLDLRKLPIADLIEQIKDMMQNWFHNRRTIANRLRSDLTSAADNHILKGVEPSYKCIIHPISYHRYNVTENQNNSIVDIQVKTCGCHEWDLEKLPYKHALTCARYVIKQCAQTTTDSIVFERHIKEKSTRFHMHRTGSYPIKSGIYLFVLGWCVLF</sequence>
<dbReference type="EMBL" id="JAJSOW010000101">
    <property type="protein sequence ID" value="KAI9182371.1"/>
    <property type="molecule type" value="Genomic_DNA"/>
</dbReference>
<comment type="caution">
    <text evidence="2">The sequence shown here is derived from an EMBL/GenBank/DDBJ whole genome shotgun (WGS) entry which is preliminary data.</text>
</comment>
<reference evidence="2" key="2">
    <citation type="submission" date="2023-02" db="EMBL/GenBank/DDBJ databases">
        <authorList>
            <person name="Swenson N.G."/>
            <person name="Wegrzyn J.L."/>
            <person name="Mcevoy S.L."/>
        </authorList>
    </citation>
    <scope>NUCLEOTIDE SEQUENCE</scope>
    <source>
        <strain evidence="2">91603</strain>
        <tissue evidence="2">Leaf</tissue>
    </source>
</reference>
<evidence type="ECO:0000259" key="1">
    <source>
        <dbReference type="SMART" id="SM00575"/>
    </source>
</evidence>
<dbReference type="InterPro" id="IPR006564">
    <property type="entry name" value="Znf_PMZ"/>
</dbReference>
<keyword evidence="3" id="KW-1185">Reference proteome</keyword>
<evidence type="ECO:0000313" key="2">
    <source>
        <dbReference type="EMBL" id="KAI9182371.1"/>
    </source>
</evidence>
<evidence type="ECO:0000313" key="3">
    <source>
        <dbReference type="Proteomes" id="UP001064489"/>
    </source>
</evidence>
<feature type="domain" description="Zinc finger PMZ-type" evidence="1">
    <location>
        <begin position="264"/>
        <end position="291"/>
    </location>
</feature>
<proteinExistence type="predicted"/>
<dbReference type="PANTHER" id="PTHR31973">
    <property type="entry name" value="POLYPROTEIN, PUTATIVE-RELATED"/>
    <property type="match status" value="1"/>
</dbReference>
<dbReference type="Proteomes" id="UP001064489">
    <property type="component" value="Chromosome 4"/>
</dbReference>